<dbReference type="PROSITE" id="PS51168">
    <property type="entry name" value="CHORISMATE_MUT_2"/>
    <property type="match status" value="1"/>
</dbReference>
<dbReference type="InterPro" id="IPR002701">
    <property type="entry name" value="CM_II_prokaryot"/>
</dbReference>
<evidence type="ECO:0000256" key="2">
    <source>
        <dbReference type="SAM" id="MobiDB-lite"/>
    </source>
</evidence>
<dbReference type="eggNOG" id="COG1605">
    <property type="taxonomic scope" value="Bacteria"/>
</dbReference>
<evidence type="ECO:0000259" key="3">
    <source>
        <dbReference type="PROSITE" id="PS51168"/>
    </source>
</evidence>
<dbReference type="AlphaFoldDB" id="A0NWZ5"/>
<evidence type="ECO:0000313" key="5">
    <source>
        <dbReference type="Proteomes" id="UP000004848"/>
    </source>
</evidence>
<organism evidence="4 5">
    <name type="scientific">Roseibium aggregatum (strain ATCC 25650 / DSM 13394 / JCM 20685 / NBRC 16684 / NCIMB 2208 / IAM 12614 / B1)</name>
    <name type="common">Stappia aggregata</name>
    <dbReference type="NCBI Taxonomy" id="384765"/>
    <lineage>
        <taxon>Bacteria</taxon>
        <taxon>Pseudomonadati</taxon>
        <taxon>Pseudomonadota</taxon>
        <taxon>Alphaproteobacteria</taxon>
        <taxon>Hyphomicrobiales</taxon>
        <taxon>Stappiaceae</taxon>
        <taxon>Roseibium</taxon>
    </lineage>
</organism>
<evidence type="ECO:0000256" key="1">
    <source>
        <dbReference type="ARBA" id="ARBA00012404"/>
    </source>
</evidence>
<dbReference type="GO" id="GO:0046417">
    <property type="term" value="P:chorismate metabolic process"/>
    <property type="evidence" value="ECO:0007669"/>
    <property type="project" value="InterPro"/>
</dbReference>
<feature type="region of interest" description="Disordered" evidence="2">
    <location>
        <begin position="294"/>
        <end position="316"/>
    </location>
</feature>
<comment type="caution">
    <text evidence="4">The sequence shown here is derived from an EMBL/GenBank/DDBJ whole genome shotgun (WGS) entry which is preliminary data.</text>
</comment>
<protein>
    <recommendedName>
        <fullName evidence="1">chorismate mutase</fullName>
        <ecNumber evidence="1">5.4.99.5</ecNumber>
    </recommendedName>
</protein>
<feature type="compositionally biased region" description="Acidic residues" evidence="2">
    <location>
        <begin position="301"/>
        <end position="316"/>
    </location>
</feature>
<name>A0NWZ5_ROSAI</name>
<dbReference type="GO" id="GO:0004106">
    <property type="term" value="F:chorismate mutase activity"/>
    <property type="evidence" value="ECO:0007669"/>
    <property type="project" value="UniProtKB-EC"/>
</dbReference>
<dbReference type="EC" id="5.4.99.5" evidence="1"/>
<reference evidence="4 5" key="1">
    <citation type="submission" date="2006-05" db="EMBL/GenBank/DDBJ databases">
        <authorList>
            <person name="King G."/>
            <person name="Ferriera S."/>
            <person name="Johnson J."/>
            <person name="Kravitz S."/>
            <person name="Beeson K."/>
            <person name="Sutton G."/>
            <person name="Rogers Y.-H."/>
            <person name="Friedman R."/>
            <person name="Frazier M."/>
            <person name="Venter J.C."/>
        </authorList>
    </citation>
    <scope>NUCLEOTIDE SEQUENCE [LARGE SCALE GENOMIC DNA]</scope>
    <source>
        <strain evidence="5">ATCC 25650 / DSM 13394 / JCM 20685 / NBRC 16684 / NCIMB 2208 / IAM 12614 / B1</strain>
    </source>
</reference>
<dbReference type="Pfam" id="PF01817">
    <property type="entry name" value="CM_2"/>
    <property type="match status" value="1"/>
</dbReference>
<dbReference type="InterPro" id="IPR036979">
    <property type="entry name" value="CM_dom_sf"/>
</dbReference>
<evidence type="ECO:0000313" key="4">
    <source>
        <dbReference type="EMBL" id="EAV42631.1"/>
    </source>
</evidence>
<accession>A0NWZ5</accession>
<dbReference type="SUPFAM" id="SSF48600">
    <property type="entry name" value="Chorismate mutase II"/>
    <property type="match status" value="1"/>
</dbReference>
<gene>
    <name evidence="4" type="ORF">SIAM614_26753</name>
</gene>
<feature type="domain" description="Chorismate mutase" evidence="3">
    <location>
        <begin position="31"/>
        <end position="123"/>
    </location>
</feature>
<dbReference type="EMBL" id="AAUW01000013">
    <property type="protein sequence ID" value="EAV42631.1"/>
    <property type="molecule type" value="Genomic_DNA"/>
</dbReference>
<dbReference type="InterPro" id="IPR036263">
    <property type="entry name" value="Chorismate_II_sf"/>
</dbReference>
<proteinExistence type="predicted"/>
<dbReference type="Gene3D" id="1.20.59.10">
    <property type="entry name" value="Chorismate mutase"/>
    <property type="match status" value="1"/>
</dbReference>
<sequence>MFSFAFGQSHAYDYAPLNPNEGRSHLMSQLPDSGLSLDDLRTRVDEIDARIHTALMERAQAEAGIQAAGRAAGAAAALFQPERDADLMRQMVERHEGDLPLATVEHIWRDLICACTSLQADTAVHLDGSADLIEMLDLARFYFGFSVELVPGSDAADVVGAVTASACDLGLVALIDRAELPWWRGLSESGALVRARLPFVILDERPADLPALVLAKADSMIDNADVAVYDARWSDLLPGNLMDEGIEVLSFFRSASGVDALLAISGELTEEDVRAACLAAGAAPEVLRRVGGYAAPIDGNGDPDDTFAAEDEEPQG</sequence>
<dbReference type="SMART" id="SM00830">
    <property type="entry name" value="CM_2"/>
    <property type="match status" value="1"/>
</dbReference>
<dbReference type="Proteomes" id="UP000004848">
    <property type="component" value="Unassembled WGS sequence"/>
</dbReference>